<sequence length="160" mass="18357">MGTAGDAYDNAMSESFFGTLEAELLSREHFATREQARQRIFWFLEGWYNVRRLHSSIGYRSALEFENLNVKMQTVSPCGLPTGVQRHGRDRRPAPRPWTTPRLNIQRRLDRIKSLTANPSVEPGQLQPASTIPGAIHLPTRRFIRRSANRAGSLWRCHET</sequence>
<feature type="domain" description="Integrase catalytic" evidence="1">
    <location>
        <begin position="2"/>
        <end position="60"/>
    </location>
</feature>
<dbReference type="Proteomes" id="UP000533533">
    <property type="component" value="Unassembled WGS sequence"/>
</dbReference>
<keyword evidence="3" id="KW-1185">Reference proteome</keyword>
<organism evidence="2 3">
    <name type="scientific">Paraburkholderia silvatlantica</name>
    <dbReference type="NCBI Taxonomy" id="321895"/>
    <lineage>
        <taxon>Bacteria</taxon>
        <taxon>Pseudomonadati</taxon>
        <taxon>Pseudomonadota</taxon>
        <taxon>Betaproteobacteria</taxon>
        <taxon>Burkholderiales</taxon>
        <taxon>Burkholderiaceae</taxon>
        <taxon>Paraburkholderia</taxon>
    </lineage>
</organism>
<evidence type="ECO:0000313" key="2">
    <source>
        <dbReference type="EMBL" id="MBB2931231.1"/>
    </source>
</evidence>
<reference evidence="2 3" key="1">
    <citation type="submission" date="2020-08" db="EMBL/GenBank/DDBJ databases">
        <title>Genomic Encyclopedia of Type Strains, Phase IV (KMG-V): Genome sequencing to study the core and pangenomes of soil and plant-associated prokaryotes.</title>
        <authorList>
            <person name="Whitman W."/>
        </authorList>
    </citation>
    <scope>NUCLEOTIDE SEQUENCE [LARGE SCALE GENOMIC DNA]</scope>
    <source>
        <strain evidence="2 3">SRMrh-85</strain>
    </source>
</reference>
<protein>
    <recommendedName>
        <fullName evidence="1">Integrase catalytic domain-containing protein</fullName>
    </recommendedName>
</protein>
<dbReference type="Pfam" id="PF13683">
    <property type="entry name" value="rve_3"/>
    <property type="match status" value="1"/>
</dbReference>
<dbReference type="InterPro" id="IPR012337">
    <property type="entry name" value="RNaseH-like_sf"/>
</dbReference>
<dbReference type="RefSeq" id="WP_373682629.1">
    <property type="nucleotide sequence ID" value="NZ_JACHVZ010000018.1"/>
</dbReference>
<dbReference type="InterPro" id="IPR050900">
    <property type="entry name" value="Transposase_IS3/IS150/IS904"/>
</dbReference>
<accession>A0ABR6FUW5</accession>
<dbReference type="PANTHER" id="PTHR46889">
    <property type="entry name" value="TRANSPOSASE INSF FOR INSERTION SEQUENCE IS3B-RELATED"/>
    <property type="match status" value="1"/>
</dbReference>
<evidence type="ECO:0000313" key="3">
    <source>
        <dbReference type="Proteomes" id="UP000533533"/>
    </source>
</evidence>
<dbReference type="PANTHER" id="PTHR46889:SF4">
    <property type="entry name" value="TRANSPOSASE INSO FOR INSERTION SEQUENCE ELEMENT IS911B-RELATED"/>
    <property type="match status" value="1"/>
</dbReference>
<name>A0ABR6FUW5_9BURK</name>
<proteinExistence type="predicted"/>
<comment type="caution">
    <text evidence="2">The sequence shown here is derived from an EMBL/GenBank/DDBJ whole genome shotgun (WGS) entry which is preliminary data.</text>
</comment>
<gene>
    <name evidence="2" type="ORF">FHX59_005701</name>
</gene>
<dbReference type="EMBL" id="JACHVZ010000018">
    <property type="protein sequence ID" value="MBB2931231.1"/>
    <property type="molecule type" value="Genomic_DNA"/>
</dbReference>
<dbReference type="InterPro" id="IPR001584">
    <property type="entry name" value="Integrase_cat-core"/>
</dbReference>
<evidence type="ECO:0000259" key="1">
    <source>
        <dbReference type="Pfam" id="PF13683"/>
    </source>
</evidence>
<dbReference type="SUPFAM" id="SSF53098">
    <property type="entry name" value="Ribonuclease H-like"/>
    <property type="match status" value="1"/>
</dbReference>